<keyword evidence="4" id="KW-0804">Transcription</keyword>
<keyword evidence="2" id="KW-0805">Transcription regulation</keyword>
<reference evidence="6 7" key="1">
    <citation type="submission" date="2020-01" db="EMBL/GenBank/DDBJ databases">
        <title>Polyphasic characterisation and genomic insights into a novel alkali tolerant bacterium VR-M41.</title>
        <authorList>
            <person name="Vemuluri V.R."/>
        </authorList>
    </citation>
    <scope>NUCLEOTIDE SEQUENCE [LARGE SCALE GENOMIC DNA]</scope>
    <source>
        <strain evidence="6 7">VR-M41</strain>
    </source>
</reference>
<protein>
    <submittedName>
        <fullName evidence="6">MerR family transcriptional regulator</fullName>
    </submittedName>
</protein>
<dbReference type="InterPro" id="IPR000551">
    <property type="entry name" value="MerR-type_HTH_dom"/>
</dbReference>
<dbReference type="PRINTS" id="PR00040">
    <property type="entry name" value="HTHMERR"/>
</dbReference>
<dbReference type="SMART" id="SM00422">
    <property type="entry name" value="HTH_MERR"/>
    <property type="match status" value="1"/>
</dbReference>
<dbReference type="Proteomes" id="UP000800303">
    <property type="component" value="Unassembled WGS sequence"/>
</dbReference>
<keyword evidence="3" id="KW-0238">DNA-binding</keyword>
<dbReference type="InterPro" id="IPR047057">
    <property type="entry name" value="MerR_fam"/>
</dbReference>
<dbReference type="EMBL" id="JAAFGS010000004">
    <property type="protein sequence ID" value="NGZ76381.1"/>
    <property type="molecule type" value="Genomic_DNA"/>
</dbReference>
<sequence>MNGETYKVGELARRSGVSVAALHYYEELGLLRPERHPDSGYRLYGPEDLVRLQEIAVLKAMGFKLSQIGDMLPAEAGRSREESWKNALLRQSEWIAARMEELGAMKKLIDSGLFSIEVNRQVVLADMADFVRQLEDFGSARKGAGRAAFFSDEELRRLPQPAETGPEAEVWAALLRRIRANLHRPPESPESLELARELLGYAADAFGGDERLIERYWTFIRPDEGEQARIYGLDEEAFAYIEAITDEYMRRDSGK</sequence>
<dbReference type="CDD" id="cd01106">
    <property type="entry name" value="HTH_TipAL-Mta"/>
    <property type="match status" value="1"/>
</dbReference>
<evidence type="ECO:0000313" key="6">
    <source>
        <dbReference type="EMBL" id="NGZ76381.1"/>
    </source>
</evidence>
<keyword evidence="1" id="KW-0678">Repressor</keyword>
<dbReference type="Pfam" id="PF13411">
    <property type="entry name" value="MerR_1"/>
    <property type="match status" value="1"/>
</dbReference>
<evidence type="ECO:0000256" key="3">
    <source>
        <dbReference type="ARBA" id="ARBA00023125"/>
    </source>
</evidence>
<dbReference type="PROSITE" id="PS50937">
    <property type="entry name" value="HTH_MERR_2"/>
    <property type="match status" value="1"/>
</dbReference>
<proteinExistence type="predicted"/>
<gene>
    <name evidence="6" type="ORF">GYN08_13705</name>
</gene>
<name>A0ABX0F611_9BACL</name>
<dbReference type="InterPro" id="IPR009061">
    <property type="entry name" value="DNA-bd_dom_put_sf"/>
</dbReference>
<evidence type="ECO:0000313" key="7">
    <source>
        <dbReference type="Proteomes" id="UP000800303"/>
    </source>
</evidence>
<feature type="domain" description="HTH merR-type" evidence="5">
    <location>
        <begin position="5"/>
        <end position="74"/>
    </location>
</feature>
<evidence type="ECO:0000259" key="5">
    <source>
        <dbReference type="PROSITE" id="PS50937"/>
    </source>
</evidence>
<dbReference type="PROSITE" id="PS00552">
    <property type="entry name" value="HTH_MERR_1"/>
    <property type="match status" value="1"/>
</dbReference>
<keyword evidence="7" id="KW-1185">Reference proteome</keyword>
<accession>A0ABX0F611</accession>
<evidence type="ECO:0000256" key="1">
    <source>
        <dbReference type="ARBA" id="ARBA00022491"/>
    </source>
</evidence>
<evidence type="ECO:0000256" key="2">
    <source>
        <dbReference type="ARBA" id="ARBA00023015"/>
    </source>
</evidence>
<organism evidence="6 7">
    <name type="scientific">Saccharibacillus alkalitolerans</name>
    <dbReference type="NCBI Taxonomy" id="2705290"/>
    <lineage>
        <taxon>Bacteria</taxon>
        <taxon>Bacillati</taxon>
        <taxon>Bacillota</taxon>
        <taxon>Bacilli</taxon>
        <taxon>Bacillales</taxon>
        <taxon>Paenibacillaceae</taxon>
        <taxon>Saccharibacillus</taxon>
    </lineage>
</organism>
<dbReference type="RefSeq" id="WP_166275116.1">
    <property type="nucleotide sequence ID" value="NZ_JAAFGS010000004.1"/>
</dbReference>
<comment type="caution">
    <text evidence="6">The sequence shown here is derived from an EMBL/GenBank/DDBJ whole genome shotgun (WGS) entry which is preliminary data.</text>
</comment>
<dbReference type="PANTHER" id="PTHR30204:SF69">
    <property type="entry name" value="MERR-FAMILY TRANSCRIPTIONAL REGULATOR"/>
    <property type="match status" value="1"/>
</dbReference>
<evidence type="ECO:0000256" key="4">
    <source>
        <dbReference type="ARBA" id="ARBA00023163"/>
    </source>
</evidence>
<dbReference type="Gene3D" id="1.10.1660.10">
    <property type="match status" value="1"/>
</dbReference>
<dbReference type="SUPFAM" id="SSF46955">
    <property type="entry name" value="Putative DNA-binding domain"/>
    <property type="match status" value="1"/>
</dbReference>
<dbReference type="PANTHER" id="PTHR30204">
    <property type="entry name" value="REDOX-CYCLING DRUG-SENSING TRANSCRIPTIONAL ACTIVATOR SOXR"/>
    <property type="match status" value="1"/>
</dbReference>